<dbReference type="EMBL" id="HACG01005675">
    <property type="protein sequence ID" value="CEK52540.1"/>
    <property type="molecule type" value="Transcribed_RNA"/>
</dbReference>
<dbReference type="AlphaFoldDB" id="A0A0B6YAQ3"/>
<feature type="non-terminal residue" evidence="1">
    <location>
        <position position="50"/>
    </location>
</feature>
<evidence type="ECO:0000313" key="1">
    <source>
        <dbReference type="EMBL" id="CEK52540.1"/>
    </source>
</evidence>
<organism evidence="1">
    <name type="scientific">Arion vulgaris</name>
    <dbReference type="NCBI Taxonomy" id="1028688"/>
    <lineage>
        <taxon>Eukaryota</taxon>
        <taxon>Metazoa</taxon>
        <taxon>Spiralia</taxon>
        <taxon>Lophotrochozoa</taxon>
        <taxon>Mollusca</taxon>
        <taxon>Gastropoda</taxon>
        <taxon>Heterobranchia</taxon>
        <taxon>Euthyneura</taxon>
        <taxon>Panpulmonata</taxon>
        <taxon>Eupulmonata</taxon>
        <taxon>Stylommatophora</taxon>
        <taxon>Helicina</taxon>
        <taxon>Arionoidea</taxon>
        <taxon>Arionidae</taxon>
        <taxon>Arion</taxon>
    </lineage>
</organism>
<gene>
    <name evidence="1" type="primary">ORF17152</name>
</gene>
<protein>
    <submittedName>
        <fullName evidence="1">Uncharacterized protein</fullName>
    </submittedName>
</protein>
<reference evidence="1" key="1">
    <citation type="submission" date="2014-12" db="EMBL/GenBank/DDBJ databases">
        <title>Insight into the proteome of Arion vulgaris.</title>
        <authorList>
            <person name="Aradska J."/>
            <person name="Bulat T."/>
            <person name="Smidak R."/>
            <person name="Sarate P."/>
            <person name="Gangsoo J."/>
            <person name="Sialana F."/>
            <person name="Bilban M."/>
            <person name="Lubec G."/>
        </authorList>
    </citation>
    <scope>NUCLEOTIDE SEQUENCE</scope>
    <source>
        <tissue evidence="1">Skin</tissue>
    </source>
</reference>
<name>A0A0B6YAQ3_9EUPU</name>
<sequence>MYTKLKIMTSAVCVHSNQNAEPILQDCPEYNKYTGEPILQDCPEYNKYTE</sequence>
<proteinExistence type="predicted"/>
<accession>A0A0B6YAQ3</accession>